<feature type="active site" description="Proton acceptor; specific for (R)-substrate epimerization" evidence="5">
    <location>
        <position position="156"/>
    </location>
</feature>
<dbReference type="SUPFAM" id="SSF51604">
    <property type="entry name" value="Enolase C-terminal domain-like"/>
    <property type="match status" value="1"/>
</dbReference>
<keyword evidence="3 6" id="KW-0460">Magnesium</keyword>
<dbReference type="InterPro" id="IPR013341">
    <property type="entry name" value="Mandelate_racemase_N_dom"/>
</dbReference>
<feature type="binding site" evidence="6">
    <location>
        <position position="181"/>
    </location>
    <ligand>
        <name>Mg(2+)</name>
        <dbReference type="ChEBI" id="CHEBI:18420"/>
    </ligand>
</feature>
<dbReference type="InterPro" id="IPR029065">
    <property type="entry name" value="Enolase_C-like"/>
</dbReference>
<dbReference type="CDD" id="cd03319">
    <property type="entry name" value="L-Ala-DL-Glu_epimerase"/>
    <property type="match status" value="1"/>
</dbReference>
<dbReference type="RefSeq" id="WP_011390309.1">
    <property type="nucleotide sequence ID" value="NC_007643.1"/>
</dbReference>
<keyword evidence="2 6" id="KW-0479">Metal-binding</keyword>
<organism evidence="9 10">
    <name type="scientific">Rhodospirillum rubrum (strain ATCC 11170 / ATH 1.1.1 / DSM 467 / LMG 4362 / NCIMB 8255 / S1)</name>
    <dbReference type="NCBI Taxonomy" id="269796"/>
    <lineage>
        <taxon>Bacteria</taxon>
        <taxon>Pseudomonadati</taxon>
        <taxon>Pseudomonadota</taxon>
        <taxon>Alphaproteobacteria</taxon>
        <taxon>Rhodospirillales</taxon>
        <taxon>Rhodospirillaceae</taxon>
        <taxon>Rhodospirillum</taxon>
    </lineage>
</organism>
<protein>
    <recommendedName>
        <fullName evidence="7">Dipeptide epimerase</fullName>
        <ecNumber evidence="7">5.1.1.-</ecNumber>
    </recommendedName>
</protein>
<dbReference type="SFLD" id="SFLDG00180">
    <property type="entry name" value="muconate_cycloisomerase"/>
    <property type="match status" value="1"/>
</dbReference>
<evidence type="ECO:0000256" key="7">
    <source>
        <dbReference type="RuleBase" id="RU366006"/>
    </source>
</evidence>
<dbReference type="SMART" id="SM00922">
    <property type="entry name" value="MR_MLE"/>
    <property type="match status" value="1"/>
</dbReference>
<dbReference type="SFLD" id="SFLDS00001">
    <property type="entry name" value="Enolase"/>
    <property type="match status" value="1"/>
</dbReference>
<feature type="binding site" evidence="6">
    <location>
        <position position="230"/>
    </location>
    <ligand>
        <name>Mg(2+)</name>
        <dbReference type="ChEBI" id="CHEBI:18420"/>
    </ligand>
</feature>
<dbReference type="EMBL" id="CP000230">
    <property type="protein sequence ID" value="ABC23356.1"/>
    <property type="molecule type" value="Genomic_DNA"/>
</dbReference>
<dbReference type="PROSITE" id="PS00909">
    <property type="entry name" value="MR_MLE_2"/>
    <property type="match status" value="1"/>
</dbReference>
<dbReference type="InterPro" id="IPR018110">
    <property type="entry name" value="Mandel_Rmase/mucon_lact_enz_CS"/>
</dbReference>
<dbReference type="HOGENOM" id="CLU_030273_4_3_5"/>
<evidence type="ECO:0000256" key="1">
    <source>
        <dbReference type="ARBA" id="ARBA00008031"/>
    </source>
</evidence>
<comment type="cofactor">
    <cofactor evidence="6 7">
        <name>Mg(2+)</name>
        <dbReference type="ChEBI" id="CHEBI:18420"/>
    </cofactor>
    <text evidence="6 7">Binds 1 Mg(2+) ion per subunit.</text>
</comment>
<dbReference type="SUPFAM" id="SSF54826">
    <property type="entry name" value="Enolase N-terminal domain-like"/>
    <property type="match status" value="1"/>
</dbReference>
<dbReference type="STRING" id="269796.Rru_A2556"/>
<gene>
    <name evidence="9" type="ordered locus">Rru_A2556</name>
</gene>
<name>Q2RR89_RHORT</name>
<feature type="domain" description="Mandelate racemase/muconate lactonizing enzyme C-terminal" evidence="8">
    <location>
        <begin position="137"/>
        <end position="228"/>
    </location>
</feature>
<dbReference type="InterPro" id="IPR029017">
    <property type="entry name" value="Enolase-like_N"/>
</dbReference>
<proteinExistence type="inferred from homology"/>
<dbReference type="Gene3D" id="3.30.390.10">
    <property type="entry name" value="Enolase-like, N-terminal domain"/>
    <property type="match status" value="1"/>
</dbReference>
<dbReference type="PANTHER" id="PTHR48080">
    <property type="entry name" value="D-GALACTONATE DEHYDRATASE-RELATED"/>
    <property type="match status" value="1"/>
</dbReference>
<dbReference type="GO" id="GO:0016855">
    <property type="term" value="F:racemase and epimerase activity, acting on amino acids and derivatives"/>
    <property type="evidence" value="ECO:0007669"/>
    <property type="project" value="UniProtKB-UniRule"/>
</dbReference>
<evidence type="ECO:0000256" key="5">
    <source>
        <dbReference type="PIRSR" id="PIRSR634603-1"/>
    </source>
</evidence>
<dbReference type="InterPro" id="IPR013342">
    <property type="entry name" value="Mandelate_racemase_C"/>
</dbReference>
<dbReference type="eggNOG" id="COG4948">
    <property type="taxonomic scope" value="Bacteria"/>
</dbReference>
<evidence type="ECO:0000256" key="6">
    <source>
        <dbReference type="PIRSR" id="PIRSR634603-3"/>
    </source>
</evidence>
<dbReference type="PhylomeDB" id="Q2RR89"/>
<dbReference type="AlphaFoldDB" id="Q2RR89"/>
<dbReference type="Gene3D" id="3.20.20.120">
    <property type="entry name" value="Enolase-like C-terminal domain"/>
    <property type="match status" value="1"/>
</dbReference>
<dbReference type="EnsemblBacteria" id="ABC23356">
    <property type="protein sequence ID" value="ABC23356"/>
    <property type="gene ID" value="Rru_A2556"/>
</dbReference>
<accession>Q2RR89</accession>
<dbReference type="Proteomes" id="UP000001929">
    <property type="component" value="Chromosome"/>
</dbReference>
<dbReference type="NCBIfam" id="NF042940">
    <property type="entry name" value="racemase_DgcA"/>
    <property type="match status" value="1"/>
</dbReference>
<comment type="similarity">
    <text evidence="1 7">Belongs to the mandelate racemase/muconate lactonizing enzyme family.</text>
</comment>
<evidence type="ECO:0000259" key="8">
    <source>
        <dbReference type="SMART" id="SM00922"/>
    </source>
</evidence>
<keyword evidence="10" id="KW-1185">Reference proteome</keyword>
<dbReference type="PATRIC" id="fig|269796.9.peg.2664"/>
<dbReference type="Pfam" id="PF13378">
    <property type="entry name" value="MR_MLE_C"/>
    <property type="match status" value="1"/>
</dbReference>
<evidence type="ECO:0000313" key="10">
    <source>
        <dbReference type="Proteomes" id="UP000001929"/>
    </source>
</evidence>
<reference evidence="9 10" key="1">
    <citation type="journal article" date="2011" name="Stand. Genomic Sci.">
        <title>Complete genome sequence of Rhodospirillum rubrum type strain (S1).</title>
        <authorList>
            <person name="Munk A.C."/>
            <person name="Copeland A."/>
            <person name="Lucas S."/>
            <person name="Lapidus A."/>
            <person name="Del Rio T.G."/>
            <person name="Barry K."/>
            <person name="Detter J.C."/>
            <person name="Hammon N."/>
            <person name="Israni S."/>
            <person name="Pitluck S."/>
            <person name="Brettin T."/>
            <person name="Bruce D."/>
            <person name="Han C."/>
            <person name="Tapia R."/>
            <person name="Gilna P."/>
            <person name="Schmutz J."/>
            <person name="Larimer F."/>
            <person name="Land M."/>
            <person name="Kyrpides N.C."/>
            <person name="Mavromatis K."/>
            <person name="Richardson P."/>
            <person name="Rohde M."/>
            <person name="Goker M."/>
            <person name="Klenk H.P."/>
            <person name="Zhang Y."/>
            <person name="Roberts G.P."/>
            <person name="Reslewic S."/>
            <person name="Schwartz D.C."/>
        </authorList>
    </citation>
    <scope>NUCLEOTIDE SEQUENCE [LARGE SCALE GENOMIC DNA]</scope>
    <source>
        <strain evidence="10">ATCC 11170 / ATH 1.1.1 / DSM 467 / LMG 4362 / NCIMB 8255 / S1</strain>
    </source>
</reference>
<dbReference type="GO" id="GO:0000287">
    <property type="term" value="F:magnesium ion binding"/>
    <property type="evidence" value="ECO:0007669"/>
    <property type="project" value="UniProtKB-ARBA"/>
</dbReference>
<dbReference type="SFLD" id="SFLDF00010">
    <property type="entry name" value="dipeptide_epimerase"/>
    <property type="match status" value="1"/>
</dbReference>
<keyword evidence="4 7" id="KW-0413">Isomerase</keyword>
<dbReference type="GO" id="GO:0009063">
    <property type="term" value="P:amino acid catabolic process"/>
    <property type="evidence" value="ECO:0007669"/>
    <property type="project" value="InterPro"/>
</dbReference>
<evidence type="ECO:0000256" key="4">
    <source>
        <dbReference type="ARBA" id="ARBA00023235"/>
    </source>
</evidence>
<dbReference type="KEGG" id="rru:Rru_A2556"/>
<dbReference type="InterPro" id="IPR034593">
    <property type="entry name" value="DgoD-like"/>
</dbReference>
<sequence length="333" mass="34714">MTKPRLIIRDEVWPIAGSFVISRGAKTAAHVVLAEIHETQADGRTLIGRGECVPYARYDETVEGVKADLAAMTEAVAEGLTPTGLLSAMAAGAARNALDCALLDLAAKRSGRPVWSTLGLAEPQPMVTAETISIGTPAEMEAKAKTLADRPLLKIKVGADDPLGRVAAVRRGAPDSRLIVDANEAWTPRDLTDLLTAMAGLKVDLIEQPLPAGADDALADILSPVPLCADESAHVAGDVPRLARLYSHINIKLDKTGGLTGAIELADRAETAGLGLMVGCMLATSLAMAPALLLGGRAAFVDLDGPVLLARDREPGLRFTAGVIHPPGSELWG</sequence>
<dbReference type="InterPro" id="IPR036849">
    <property type="entry name" value="Enolase-like_C_sf"/>
</dbReference>
<dbReference type="Pfam" id="PF02746">
    <property type="entry name" value="MR_MLE_N"/>
    <property type="match status" value="1"/>
</dbReference>
<feature type="active site" description="Proton acceptor; specific for (S)-substrate epimerization" evidence="5">
    <location>
        <position position="252"/>
    </location>
</feature>
<dbReference type="PANTHER" id="PTHR48080:SF3">
    <property type="entry name" value="ENOLASE SUPERFAMILY MEMBER DDB_G0284701"/>
    <property type="match status" value="1"/>
</dbReference>
<feature type="binding site" evidence="6">
    <location>
        <position position="207"/>
    </location>
    <ligand>
        <name>Mg(2+)</name>
        <dbReference type="ChEBI" id="CHEBI:18420"/>
    </ligand>
</feature>
<evidence type="ECO:0000256" key="3">
    <source>
        <dbReference type="ARBA" id="ARBA00022842"/>
    </source>
</evidence>
<evidence type="ECO:0000256" key="2">
    <source>
        <dbReference type="ARBA" id="ARBA00022723"/>
    </source>
</evidence>
<evidence type="ECO:0000313" key="9">
    <source>
        <dbReference type="EMBL" id="ABC23356.1"/>
    </source>
</evidence>
<dbReference type="InterPro" id="IPR034603">
    <property type="entry name" value="Dipeptide_epimerase"/>
</dbReference>
<dbReference type="EC" id="5.1.1.-" evidence="7"/>